<dbReference type="SUPFAM" id="SSF53067">
    <property type="entry name" value="Actin-like ATPase domain"/>
    <property type="match status" value="2"/>
</dbReference>
<dbReference type="EMBL" id="JABANN010000760">
    <property type="protein sequence ID" value="KAF4653965.1"/>
    <property type="molecule type" value="Genomic_DNA"/>
</dbReference>
<reference evidence="6 7" key="1">
    <citation type="submission" date="2020-04" db="EMBL/GenBank/DDBJ databases">
        <title>Perkinsus olseni comparative genomics.</title>
        <authorList>
            <person name="Bogema D.R."/>
        </authorList>
    </citation>
    <scope>NUCLEOTIDE SEQUENCE [LARGE SCALE GENOMIC DNA]</scope>
    <source>
        <strain evidence="4">ATCC PRA-179</strain>
        <strain evidence="5">ATCC PRA-31</strain>
    </source>
</reference>
<name>A0A7J6L2Z6_PEROL</name>
<dbReference type="Gene3D" id="3.90.640.10">
    <property type="entry name" value="Actin, Chain A, domain 4"/>
    <property type="match status" value="1"/>
</dbReference>
<comment type="catalytic activity">
    <reaction evidence="1">
        <text>ATP + H2O = ADP + phosphate + H(+)</text>
        <dbReference type="Rhea" id="RHEA:13065"/>
        <dbReference type="ChEBI" id="CHEBI:15377"/>
        <dbReference type="ChEBI" id="CHEBI:15378"/>
        <dbReference type="ChEBI" id="CHEBI:30616"/>
        <dbReference type="ChEBI" id="CHEBI:43474"/>
        <dbReference type="ChEBI" id="CHEBI:456216"/>
    </reaction>
</comment>
<gene>
    <name evidence="5" type="primary">ACTR2</name>
    <name evidence="5" type="ORF">FOL46_008929</name>
    <name evidence="4" type="ORF">FOZ61_009930</name>
</gene>
<dbReference type="Proteomes" id="UP000570595">
    <property type="component" value="Unassembled WGS sequence"/>
</dbReference>
<accession>A0A7J6L2Z6</accession>
<feature type="compositionally biased region" description="Polar residues" evidence="3">
    <location>
        <begin position="73"/>
        <end position="86"/>
    </location>
</feature>
<dbReference type="PANTHER" id="PTHR11937">
    <property type="entry name" value="ACTIN"/>
    <property type="match status" value="1"/>
</dbReference>
<dbReference type="Gene3D" id="3.30.420.40">
    <property type="match status" value="2"/>
</dbReference>
<evidence type="ECO:0000256" key="3">
    <source>
        <dbReference type="SAM" id="MobiDB-lite"/>
    </source>
</evidence>
<protein>
    <submittedName>
        <fullName evidence="5">Actin</fullName>
    </submittedName>
</protein>
<proteinExistence type="inferred from homology"/>
<dbReference type="InterPro" id="IPR004000">
    <property type="entry name" value="Actin"/>
</dbReference>
<organism evidence="5 7">
    <name type="scientific">Perkinsus olseni</name>
    <name type="common">Perkinsus atlanticus</name>
    <dbReference type="NCBI Taxonomy" id="32597"/>
    <lineage>
        <taxon>Eukaryota</taxon>
        <taxon>Sar</taxon>
        <taxon>Alveolata</taxon>
        <taxon>Perkinsozoa</taxon>
        <taxon>Perkinsea</taxon>
        <taxon>Perkinsida</taxon>
        <taxon>Perkinsidae</taxon>
        <taxon>Perkinsus</taxon>
    </lineage>
</organism>
<evidence type="ECO:0000256" key="1">
    <source>
        <dbReference type="ARBA" id="ARBA00049360"/>
    </source>
</evidence>
<evidence type="ECO:0000313" key="7">
    <source>
        <dbReference type="Proteomes" id="UP000572268"/>
    </source>
</evidence>
<dbReference type="SMART" id="SM00268">
    <property type="entry name" value="ACTIN"/>
    <property type="match status" value="1"/>
</dbReference>
<evidence type="ECO:0000313" key="4">
    <source>
        <dbReference type="EMBL" id="KAF4652084.1"/>
    </source>
</evidence>
<dbReference type="EMBL" id="JABAHT010000762">
    <property type="protein sequence ID" value="KAF4652084.1"/>
    <property type="molecule type" value="Genomic_DNA"/>
</dbReference>
<dbReference type="Proteomes" id="UP000572268">
    <property type="component" value="Unassembled WGS sequence"/>
</dbReference>
<comment type="caution">
    <text evidence="5">The sequence shown here is derived from an EMBL/GenBank/DDBJ whole genome shotgun (WGS) entry which is preliminary data.</text>
</comment>
<feature type="region of interest" description="Disordered" evidence="3">
    <location>
        <begin position="60"/>
        <end position="86"/>
    </location>
</feature>
<evidence type="ECO:0000256" key="2">
    <source>
        <dbReference type="RuleBase" id="RU000487"/>
    </source>
</evidence>
<dbReference type="Pfam" id="PF00022">
    <property type="entry name" value="Actin"/>
    <property type="match status" value="1"/>
</dbReference>
<comment type="similarity">
    <text evidence="2">Belongs to the actin family.</text>
</comment>
<evidence type="ECO:0000313" key="6">
    <source>
        <dbReference type="Proteomes" id="UP000570595"/>
    </source>
</evidence>
<sequence>MAVLPPIVCDTGSSMIKCGFYSSETPEVQFPAAVARRTLGIDGLFFDTEDSDDDEVENVFGEQNRRHSRKRQLNQSPASSAVSNGIRGSSSSILVGHDALATADQSGINANYPLVNGVVTDWGDMLLVWDEAFLQLLKGGRHGSKRMKLAGRGMAERGTIWESDGSDEWLDELKGGKIVQTEAACNPTKNRERILTEMFERYGFGSVNVSVQAVLSLLATGQRIGMVVDSGDGVTHVVPIYEGFVLQPCVKRMAIAGRTITRQLAYLVTHTSGNRVKGLKHLNTMRQWKEEHCFVTDDPARSKIEARRNTINRFARLPDGTEVPIGAERYLAPEILFTPAYAVDEVFKDQPGIQGTLMEAIDSSPLDIRESLQNSVLLSGGNTLLDGFGRRLNAELGRAYGGRARVIERDDRMFLPYIGACTMAEIHRDTDAPEMWITREEFEEQGPSVVHRLIPTHHQC</sequence>
<dbReference type="AlphaFoldDB" id="A0A7J6L2Z6"/>
<evidence type="ECO:0000313" key="5">
    <source>
        <dbReference type="EMBL" id="KAF4653965.1"/>
    </source>
</evidence>
<dbReference type="OrthoDB" id="5132116at2759"/>
<dbReference type="InterPro" id="IPR043129">
    <property type="entry name" value="ATPase_NBD"/>
</dbReference>